<name>A0AAD3H382_9STRA</name>
<organism evidence="6 7">
    <name type="scientific">Chaetoceros tenuissimus</name>
    <dbReference type="NCBI Taxonomy" id="426638"/>
    <lineage>
        <taxon>Eukaryota</taxon>
        <taxon>Sar</taxon>
        <taxon>Stramenopiles</taxon>
        <taxon>Ochrophyta</taxon>
        <taxon>Bacillariophyta</taxon>
        <taxon>Coscinodiscophyceae</taxon>
        <taxon>Chaetocerotophycidae</taxon>
        <taxon>Chaetocerotales</taxon>
        <taxon>Chaetocerotaceae</taxon>
        <taxon>Chaetoceros</taxon>
    </lineage>
</organism>
<dbReference type="InterPro" id="IPR002893">
    <property type="entry name" value="Znf_MYND"/>
</dbReference>
<keyword evidence="3" id="KW-0862">Zinc</keyword>
<keyword evidence="2 4" id="KW-0863">Zinc-finger</keyword>
<evidence type="ECO:0000313" key="6">
    <source>
        <dbReference type="EMBL" id="GFH48438.1"/>
    </source>
</evidence>
<dbReference type="PROSITE" id="PS50865">
    <property type="entry name" value="ZF_MYND_2"/>
    <property type="match status" value="1"/>
</dbReference>
<evidence type="ECO:0000256" key="4">
    <source>
        <dbReference type="PROSITE-ProRule" id="PRU00134"/>
    </source>
</evidence>
<evidence type="ECO:0000256" key="3">
    <source>
        <dbReference type="ARBA" id="ARBA00022833"/>
    </source>
</evidence>
<evidence type="ECO:0000256" key="2">
    <source>
        <dbReference type="ARBA" id="ARBA00022771"/>
    </source>
</evidence>
<reference evidence="6 7" key="1">
    <citation type="journal article" date="2021" name="Sci. Rep.">
        <title>The genome of the diatom Chaetoceros tenuissimus carries an ancient integrated fragment of an extant virus.</title>
        <authorList>
            <person name="Hongo Y."/>
            <person name="Kimura K."/>
            <person name="Takaki Y."/>
            <person name="Yoshida Y."/>
            <person name="Baba S."/>
            <person name="Kobayashi G."/>
            <person name="Nagasaki K."/>
            <person name="Hano T."/>
            <person name="Tomaru Y."/>
        </authorList>
    </citation>
    <scope>NUCLEOTIDE SEQUENCE [LARGE SCALE GENOMIC DNA]</scope>
    <source>
        <strain evidence="6 7">NIES-3715</strain>
    </source>
</reference>
<keyword evidence="1" id="KW-0479">Metal-binding</keyword>
<evidence type="ECO:0000256" key="1">
    <source>
        <dbReference type="ARBA" id="ARBA00022723"/>
    </source>
</evidence>
<dbReference type="Gene3D" id="6.10.140.2220">
    <property type="match status" value="1"/>
</dbReference>
<dbReference type="AlphaFoldDB" id="A0AAD3H382"/>
<comment type="caution">
    <text evidence="6">The sequence shown here is derived from an EMBL/GenBank/DDBJ whole genome shotgun (WGS) entry which is preliminary data.</text>
</comment>
<accession>A0AAD3H382</accession>
<sequence length="392" mass="45158">MGKKGKRSRRKTINAADRASIVAVQTKIKEFNEKFSKSLSLQLDSQAANELREGIKWIEAKKLELSDTLLRMKLQTWFVENKLIFYANLMGLELSRRNFDGVIQIYKEHFERCNIDVKMKNLLCAFPTLQLNYHEALLRQGKGSIDTFISLSKLHSTNGRQENGLKTDLRRSADFLRTIKHFDAAIALGKQLEALTGDRLSLATTYLDQYIVGDEESLPTDFASNMTQVMQKHKTESNETEDFTTSYTVSILLLAQSTYLSHQLNDNTEVVMRKAIGFIEEYLDLILRAETHCSTCKQTGTESEVQFVCSGCRVACYCSIDHQRMTWKKDAETGMRFGHEVLCPVMKAYRKWRHANDNGDNERVSRLRRRFERECLYCLSDGMGLKDKCFKK</sequence>
<dbReference type="EMBL" id="BLLK01000027">
    <property type="protein sequence ID" value="GFH48438.1"/>
    <property type="molecule type" value="Genomic_DNA"/>
</dbReference>
<feature type="domain" description="MYND-type" evidence="5">
    <location>
        <begin position="293"/>
        <end position="343"/>
    </location>
</feature>
<protein>
    <recommendedName>
        <fullName evidence="5">MYND-type domain-containing protein</fullName>
    </recommendedName>
</protein>
<dbReference type="Proteomes" id="UP001054902">
    <property type="component" value="Unassembled WGS sequence"/>
</dbReference>
<dbReference type="SUPFAM" id="SSF144232">
    <property type="entry name" value="HIT/MYND zinc finger-like"/>
    <property type="match status" value="1"/>
</dbReference>
<dbReference type="GO" id="GO:0008270">
    <property type="term" value="F:zinc ion binding"/>
    <property type="evidence" value="ECO:0007669"/>
    <property type="project" value="UniProtKB-KW"/>
</dbReference>
<evidence type="ECO:0000313" key="7">
    <source>
        <dbReference type="Proteomes" id="UP001054902"/>
    </source>
</evidence>
<keyword evidence="7" id="KW-1185">Reference proteome</keyword>
<evidence type="ECO:0000259" key="5">
    <source>
        <dbReference type="PROSITE" id="PS50865"/>
    </source>
</evidence>
<proteinExistence type="predicted"/>
<gene>
    <name evidence="6" type="ORF">CTEN210_04914</name>
</gene>